<dbReference type="AlphaFoldDB" id="A0A7J7KZR6"/>
<organism evidence="1 2">
    <name type="scientific">Kingdonia uniflora</name>
    <dbReference type="NCBI Taxonomy" id="39325"/>
    <lineage>
        <taxon>Eukaryota</taxon>
        <taxon>Viridiplantae</taxon>
        <taxon>Streptophyta</taxon>
        <taxon>Embryophyta</taxon>
        <taxon>Tracheophyta</taxon>
        <taxon>Spermatophyta</taxon>
        <taxon>Magnoliopsida</taxon>
        <taxon>Ranunculales</taxon>
        <taxon>Circaeasteraceae</taxon>
        <taxon>Kingdonia</taxon>
    </lineage>
</organism>
<keyword evidence="2" id="KW-1185">Reference proteome</keyword>
<comment type="caution">
    <text evidence="1">The sequence shown here is derived from an EMBL/GenBank/DDBJ whole genome shotgun (WGS) entry which is preliminary data.</text>
</comment>
<accession>A0A7J7KZR6</accession>
<dbReference type="Proteomes" id="UP000541444">
    <property type="component" value="Unassembled WGS sequence"/>
</dbReference>
<dbReference type="EMBL" id="JACGCM010002776">
    <property type="protein sequence ID" value="KAF6135843.1"/>
    <property type="molecule type" value="Genomic_DNA"/>
</dbReference>
<gene>
    <name evidence="1" type="ORF">GIB67_028162</name>
</gene>
<evidence type="ECO:0000313" key="2">
    <source>
        <dbReference type="Proteomes" id="UP000541444"/>
    </source>
</evidence>
<reference evidence="1 2" key="1">
    <citation type="journal article" date="2020" name="IScience">
        <title>Genome Sequencing of the Endangered Kingdonia uniflora (Circaeasteraceae, Ranunculales) Reveals Potential Mechanisms of Evolutionary Specialization.</title>
        <authorList>
            <person name="Sun Y."/>
            <person name="Deng T."/>
            <person name="Zhang A."/>
            <person name="Moore M.J."/>
            <person name="Landis J.B."/>
            <person name="Lin N."/>
            <person name="Zhang H."/>
            <person name="Zhang X."/>
            <person name="Huang J."/>
            <person name="Zhang X."/>
            <person name="Sun H."/>
            <person name="Wang H."/>
        </authorList>
    </citation>
    <scope>NUCLEOTIDE SEQUENCE [LARGE SCALE GENOMIC DNA]</scope>
    <source>
        <strain evidence="1">TB1705</strain>
        <tissue evidence="1">Leaf</tissue>
    </source>
</reference>
<protein>
    <submittedName>
        <fullName evidence="1">Uncharacterized protein</fullName>
    </submittedName>
</protein>
<proteinExistence type="predicted"/>
<sequence>MKICNFLIESYHFCSPLACFTINSKFGVRICALVRSSCESRFGNSLKSLESKPHAIQVIHFYGFWSTKNKVMYSNC</sequence>
<name>A0A7J7KZR6_9MAGN</name>
<evidence type="ECO:0000313" key="1">
    <source>
        <dbReference type="EMBL" id="KAF6135843.1"/>
    </source>
</evidence>